<dbReference type="SUPFAM" id="SSF54768">
    <property type="entry name" value="dsRNA-binding domain-like"/>
    <property type="match status" value="2"/>
</dbReference>
<dbReference type="GO" id="GO:0003725">
    <property type="term" value="F:double-stranded RNA binding"/>
    <property type="evidence" value="ECO:0007669"/>
    <property type="project" value="TreeGrafter"/>
</dbReference>
<keyword evidence="5" id="KW-1185">Reference proteome</keyword>
<evidence type="ECO:0000313" key="5">
    <source>
        <dbReference type="Proteomes" id="UP000095282"/>
    </source>
</evidence>
<name>A0A1I7TNJ4_9PELO</name>
<feature type="domain" description="DRBM" evidence="4">
    <location>
        <begin position="47"/>
        <end position="114"/>
    </location>
</feature>
<evidence type="ECO:0000256" key="1">
    <source>
        <dbReference type="ARBA" id="ARBA00022884"/>
    </source>
</evidence>
<dbReference type="AlphaFoldDB" id="A0A1I7TNJ4"/>
<dbReference type="GO" id="GO:0070920">
    <property type="term" value="P:regulation of regulatory ncRNA processing"/>
    <property type="evidence" value="ECO:0007669"/>
    <property type="project" value="TreeGrafter"/>
</dbReference>
<dbReference type="CDD" id="cd00048">
    <property type="entry name" value="DSRM_SF"/>
    <property type="match status" value="1"/>
</dbReference>
<keyword evidence="1 2" id="KW-0694">RNA-binding</keyword>
<dbReference type="PANTHER" id="PTHR46205">
    <property type="entry name" value="LOQUACIOUS, ISOFORM B"/>
    <property type="match status" value="1"/>
</dbReference>
<evidence type="ECO:0000256" key="3">
    <source>
        <dbReference type="SAM" id="MobiDB-lite"/>
    </source>
</evidence>
<dbReference type="GO" id="GO:0070578">
    <property type="term" value="C:RISC-loading complex"/>
    <property type="evidence" value="ECO:0007669"/>
    <property type="project" value="TreeGrafter"/>
</dbReference>
<dbReference type="InterPro" id="IPR014720">
    <property type="entry name" value="dsRBD_dom"/>
</dbReference>
<dbReference type="Pfam" id="PF00035">
    <property type="entry name" value="dsrm"/>
    <property type="match status" value="1"/>
</dbReference>
<dbReference type="WBParaSite" id="Csp11.Scaffold629.g10208.t1">
    <property type="protein sequence ID" value="Csp11.Scaffold629.g10208.t1"/>
    <property type="gene ID" value="Csp11.Scaffold629.g10208"/>
</dbReference>
<reference evidence="6" key="1">
    <citation type="submission" date="2016-11" db="UniProtKB">
        <authorList>
            <consortium name="WormBaseParasite"/>
        </authorList>
    </citation>
    <scope>IDENTIFICATION</scope>
</reference>
<accession>A0A1I7TNJ4</accession>
<dbReference type="SMART" id="SM00358">
    <property type="entry name" value="DSRM"/>
    <property type="match status" value="2"/>
</dbReference>
<feature type="domain" description="DRBM" evidence="4">
    <location>
        <begin position="174"/>
        <end position="239"/>
    </location>
</feature>
<dbReference type="Proteomes" id="UP000095282">
    <property type="component" value="Unplaced"/>
</dbReference>
<evidence type="ECO:0000256" key="2">
    <source>
        <dbReference type="PROSITE-ProRule" id="PRU00266"/>
    </source>
</evidence>
<dbReference type="PANTHER" id="PTHR46205:SF3">
    <property type="entry name" value="LOQUACIOUS, ISOFORM B"/>
    <property type="match status" value="1"/>
</dbReference>
<protein>
    <submittedName>
        <fullName evidence="6">DRBM domain-containing protein</fullName>
    </submittedName>
</protein>
<dbReference type="InterPro" id="IPR051247">
    <property type="entry name" value="RLC_Component"/>
</dbReference>
<dbReference type="STRING" id="1561998.A0A1I7TNJ4"/>
<evidence type="ECO:0000259" key="4">
    <source>
        <dbReference type="PROSITE" id="PS50137"/>
    </source>
</evidence>
<evidence type="ECO:0000313" key="6">
    <source>
        <dbReference type="WBParaSite" id="Csp11.Scaffold629.g10208.t1"/>
    </source>
</evidence>
<dbReference type="PROSITE" id="PS50137">
    <property type="entry name" value="DS_RBD"/>
    <property type="match status" value="2"/>
</dbReference>
<dbReference type="GO" id="GO:0035197">
    <property type="term" value="F:siRNA binding"/>
    <property type="evidence" value="ECO:0007669"/>
    <property type="project" value="TreeGrafter"/>
</dbReference>
<dbReference type="GO" id="GO:0005634">
    <property type="term" value="C:nucleus"/>
    <property type="evidence" value="ECO:0007669"/>
    <property type="project" value="TreeGrafter"/>
</dbReference>
<dbReference type="GO" id="GO:0030422">
    <property type="term" value="P:siRNA processing"/>
    <property type="evidence" value="ECO:0007669"/>
    <property type="project" value="TreeGrafter"/>
</dbReference>
<feature type="region of interest" description="Disordered" evidence="3">
    <location>
        <begin position="16"/>
        <end position="39"/>
    </location>
</feature>
<dbReference type="eggNOG" id="ENOG502SFG1">
    <property type="taxonomic scope" value="Eukaryota"/>
</dbReference>
<dbReference type="Gene3D" id="3.30.160.20">
    <property type="match status" value="2"/>
</dbReference>
<dbReference type="GO" id="GO:0016442">
    <property type="term" value="C:RISC complex"/>
    <property type="evidence" value="ECO:0007669"/>
    <property type="project" value="TreeGrafter"/>
</dbReference>
<organism evidence="5 6">
    <name type="scientific">Caenorhabditis tropicalis</name>
    <dbReference type="NCBI Taxonomy" id="1561998"/>
    <lineage>
        <taxon>Eukaryota</taxon>
        <taxon>Metazoa</taxon>
        <taxon>Ecdysozoa</taxon>
        <taxon>Nematoda</taxon>
        <taxon>Chromadorea</taxon>
        <taxon>Rhabditida</taxon>
        <taxon>Rhabditina</taxon>
        <taxon>Rhabditomorpha</taxon>
        <taxon>Rhabditoidea</taxon>
        <taxon>Rhabditidae</taxon>
        <taxon>Peloderinae</taxon>
        <taxon>Caenorhabditis</taxon>
    </lineage>
</organism>
<proteinExistence type="predicted"/>
<dbReference type="GO" id="GO:0005737">
    <property type="term" value="C:cytoplasm"/>
    <property type="evidence" value="ECO:0007669"/>
    <property type="project" value="TreeGrafter"/>
</dbReference>
<sequence length="303" mass="33910">MSEFGKLTFESVFCGSDAPLKPSHITNETNNKSSKSKDDLDSFLKKTPLMILEEIAKGILQQTPSWSSAEISGTAPIEFEMTLSFNGKTLKARGNSKKSAKQKVALEFLHLAVNDGRRVEFFIPGETDEDAHINIDRISERAEDIKRPNPVAPKDLDRSIPTVREFPEGVPDKNWVGALQERCQKLKLEAPCYEDVRIESSCEFIVTCTMRNQKTRGVKSKVKAAKNLAAWLMLKSLEEGPGAVQSFDDLFSAEDLEEMEREENLAKYRQGVFDMKDAKAALIDVLSDKKDSQTTSWNSNTPV</sequence>